<evidence type="ECO:0000256" key="2">
    <source>
        <dbReference type="ARBA" id="ARBA00006275"/>
    </source>
</evidence>
<dbReference type="Proteomes" id="UP000830583">
    <property type="component" value="Chromosome"/>
</dbReference>
<dbReference type="Gene3D" id="1.25.40.390">
    <property type="match status" value="1"/>
</dbReference>
<feature type="domain" description="RagB/SusD" evidence="6">
    <location>
        <begin position="340"/>
        <end position="479"/>
    </location>
</feature>
<accession>A0ABY4KHJ8</accession>
<feature type="domain" description="SusD-like N-terminal" evidence="7">
    <location>
        <begin position="101"/>
        <end position="228"/>
    </location>
</feature>
<evidence type="ECO:0000313" key="8">
    <source>
        <dbReference type="EMBL" id="UPQ80301.1"/>
    </source>
</evidence>
<evidence type="ECO:0000256" key="5">
    <source>
        <dbReference type="ARBA" id="ARBA00023237"/>
    </source>
</evidence>
<dbReference type="InterPro" id="IPR033985">
    <property type="entry name" value="SusD-like_N"/>
</dbReference>
<dbReference type="Pfam" id="PF14322">
    <property type="entry name" value="SusD-like_3"/>
    <property type="match status" value="1"/>
</dbReference>
<keyword evidence="9" id="KW-1185">Reference proteome</keyword>
<comment type="similarity">
    <text evidence="2">Belongs to the SusD family.</text>
</comment>
<dbReference type="InterPro" id="IPR012944">
    <property type="entry name" value="SusD_RagB_dom"/>
</dbReference>
<comment type="subcellular location">
    <subcellularLocation>
        <location evidence="1">Cell outer membrane</location>
    </subcellularLocation>
</comment>
<dbReference type="CDD" id="cd08977">
    <property type="entry name" value="SusD"/>
    <property type="match status" value="1"/>
</dbReference>
<dbReference type="RefSeq" id="WP_248436134.1">
    <property type="nucleotide sequence ID" value="NZ_CP096205.1"/>
</dbReference>
<dbReference type="EMBL" id="CP096205">
    <property type="protein sequence ID" value="UPQ80301.1"/>
    <property type="molecule type" value="Genomic_DNA"/>
</dbReference>
<gene>
    <name evidence="8" type="ORF">M0M57_05550</name>
</gene>
<reference evidence="8" key="1">
    <citation type="submission" date="2022-04" db="EMBL/GenBank/DDBJ databases">
        <title>Consumption of N2O by Flavobacterium azooxidireducens sp. nov. isolated from Decomposing Leaf Litter of Phragmites australis (Cav.).</title>
        <authorList>
            <person name="Behrendt U."/>
            <person name="Spanner T."/>
            <person name="Augustin J."/>
            <person name="Horn M.A."/>
            <person name="Kolb S."/>
            <person name="Ulrich A."/>
        </authorList>
    </citation>
    <scope>NUCLEOTIDE SEQUENCE</scope>
    <source>
        <strain evidence="8">IGB 4-14</strain>
    </source>
</reference>
<evidence type="ECO:0000313" key="9">
    <source>
        <dbReference type="Proteomes" id="UP000830583"/>
    </source>
</evidence>
<sequence length="510" mass="56245">MKRFNLKNGVLGILFFSAVMSCSDDFIEIEPKGVFSSENYYSNEEEAFSGLVAVYDILRKQSGGFENMIAMMNAGSDDHFAGGGSSTDGIGIQSFSNFTINKNTIPLSFWSDYYQGIFRANVLLQRIPEADMDDNVRNQFIAEARALRGIYYFELVRMFGNIPLITIPLEPSEFLTIPQADPTAVYAQIEEDLLFSIDYLPSTIADMSADAGRLTKGAAQAMLGKVFLFQGKNALAAEQLAQVNGTPGQTNQYGNKLLDNFGDLWLVANKFNQESIFEVAHTNTGLTGWGNWGSGTDEGNSLNIMVGPRGYVQVIPSAPDLPSGWSFNVFTEDFINFMTGDPRFDATVFNVLPYEAIAQAQDPPTHAYSPGYQDTGYFLNKFLPKQADVHTGGGDVILNYRQNTYMIRLADTYLLEAEALGSTGARAQALLDAVRARVGLPSIPVSLNAIKDERRKELAGEGHRFFDLVRWGDAATKLSSRGFVAGKNEIFPIPYQELENTAIVQNPQYN</sequence>
<proteinExistence type="inferred from homology"/>
<organism evidence="8 9">
    <name type="scientific">Flavobacterium azooxidireducens</name>
    <dbReference type="NCBI Taxonomy" id="1871076"/>
    <lineage>
        <taxon>Bacteria</taxon>
        <taxon>Pseudomonadati</taxon>
        <taxon>Bacteroidota</taxon>
        <taxon>Flavobacteriia</taxon>
        <taxon>Flavobacteriales</taxon>
        <taxon>Flavobacteriaceae</taxon>
        <taxon>Flavobacterium</taxon>
    </lineage>
</organism>
<evidence type="ECO:0000259" key="6">
    <source>
        <dbReference type="Pfam" id="PF07980"/>
    </source>
</evidence>
<dbReference type="Pfam" id="PF07980">
    <property type="entry name" value="SusD_RagB"/>
    <property type="match status" value="1"/>
</dbReference>
<evidence type="ECO:0000256" key="1">
    <source>
        <dbReference type="ARBA" id="ARBA00004442"/>
    </source>
</evidence>
<dbReference type="InterPro" id="IPR011990">
    <property type="entry name" value="TPR-like_helical_dom_sf"/>
</dbReference>
<name>A0ABY4KHJ8_9FLAO</name>
<dbReference type="SUPFAM" id="SSF48452">
    <property type="entry name" value="TPR-like"/>
    <property type="match status" value="1"/>
</dbReference>
<evidence type="ECO:0000256" key="4">
    <source>
        <dbReference type="ARBA" id="ARBA00023136"/>
    </source>
</evidence>
<evidence type="ECO:0000256" key="3">
    <source>
        <dbReference type="ARBA" id="ARBA00022729"/>
    </source>
</evidence>
<protein>
    <submittedName>
        <fullName evidence="8">RagB/SusD family nutrient uptake outer membrane protein</fullName>
    </submittedName>
</protein>
<keyword evidence="4" id="KW-0472">Membrane</keyword>
<keyword evidence="3" id="KW-0732">Signal</keyword>
<evidence type="ECO:0000259" key="7">
    <source>
        <dbReference type="Pfam" id="PF14322"/>
    </source>
</evidence>
<keyword evidence="5" id="KW-0998">Cell outer membrane</keyword>
<dbReference type="PROSITE" id="PS51257">
    <property type="entry name" value="PROKAR_LIPOPROTEIN"/>
    <property type="match status" value="1"/>
</dbReference>